<dbReference type="Proteomes" id="UP000013909">
    <property type="component" value="Unassembled WGS sequence"/>
</dbReference>
<dbReference type="RefSeq" id="WP_010854218.1">
    <property type="nucleotide sequence ID" value="NZ_AQHR01000056.1"/>
</dbReference>
<feature type="domain" description="Gfo/Idh/MocA-like oxidoreductase bacterial type C-terminal" evidence="2">
    <location>
        <begin position="210"/>
        <end position="268"/>
    </location>
</feature>
<dbReference type="Pfam" id="PF01408">
    <property type="entry name" value="GFO_IDH_MocA"/>
    <property type="match status" value="1"/>
</dbReference>
<proteinExistence type="predicted"/>
<dbReference type="PATRIC" id="fig|1288963.3.peg.2071"/>
<dbReference type="SUPFAM" id="SSF51735">
    <property type="entry name" value="NAD(P)-binding Rossmann-fold domains"/>
    <property type="match status" value="1"/>
</dbReference>
<dbReference type="PANTHER" id="PTHR43818:SF10">
    <property type="entry name" value="NADH-DEPENDENT DEHYDROGENASE-RELATED"/>
    <property type="match status" value="1"/>
</dbReference>
<dbReference type="PANTHER" id="PTHR43818">
    <property type="entry name" value="BCDNA.GH03377"/>
    <property type="match status" value="1"/>
</dbReference>
<dbReference type="InterPro" id="IPR050463">
    <property type="entry name" value="Gfo/Idh/MocA_oxidrdct_glycsds"/>
</dbReference>
<dbReference type="Gene3D" id="3.40.50.720">
    <property type="entry name" value="NAD(P)-binding Rossmann-like Domain"/>
    <property type="match status" value="1"/>
</dbReference>
<dbReference type="InterPro" id="IPR043906">
    <property type="entry name" value="Gfo/Idh/MocA_OxRdtase_bact_C"/>
</dbReference>
<evidence type="ECO:0000259" key="1">
    <source>
        <dbReference type="Pfam" id="PF01408"/>
    </source>
</evidence>
<dbReference type="AlphaFoldDB" id="R7ZTV2"/>
<feature type="domain" description="Gfo/Idh/MocA-like oxidoreductase N-terminal" evidence="1">
    <location>
        <begin position="50"/>
        <end position="165"/>
    </location>
</feature>
<dbReference type="GO" id="GO:0000166">
    <property type="term" value="F:nucleotide binding"/>
    <property type="evidence" value="ECO:0007669"/>
    <property type="project" value="InterPro"/>
</dbReference>
<keyword evidence="3" id="KW-0560">Oxidoreductase</keyword>
<comment type="caution">
    <text evidence="3">The sequence shown here is derived from an EMBL/GenBank/DDBJ whole genome shotgun (WGS) entry which is preliminary data.</text>
</comment>
<dbReference type="InterPro" id="IPR036291">
    <property type="entry name" value="NAD(P)-bd_dom_sf"/>
</dbReference>
<reference evidence="3 4" key="1">
    <citation type="submission" date="2013-02" db="EMBL/GenBank/DDBJ databases">
        <title>A novel strain isolated from Lonar lake, Maharashtra, India.</title>
        <authorList>
            <person name="Singh A."/>
        </authorList>
    </citation>
    <scope>NUCLEOTIDE SEQUENCE [LARGE SCALE GENOMIC DNA]</scope>
    <source>
        <strain evidence="3 4">AK24</strain>
    </source>
</reference>
<dbReference type="STRING" id="1232681.ADIS_2080"/>
<dbReference type="OrthoDB" id="9763611at2"/>
<organism evidence="3 4">
    <name type="scientific">Lunatimonas lonarensis</name>
    <dbReference type="NCBI Taxonomy" id="1232681"/>
    <lineage>
        <taxon>Bacteria</taxon>
        <taxon>Pseudomonadati</taxon>
        <taxon>Bacteroidota</taxon>
        <taxon>Cytophagia</taxon>
        <taxon>Cytophagales</taxon>
        <taxon>Cyclobacteriaceae</taxon>
    </lineage>
</organism>
<evidence type="ECO:0000313" key="4">
    <source>
        <dbReference type="Proteomes" id="UP000013909"/>
    </source>
</evidence>
<protein>
    <submittedName>
        <fullName evidence="3">Myo-inositol 2-dehydrogenase</fullName>
        <ecNumber evidence="3">1.1.1.18</ecNumber>
    </submittedName>
</protein>
<dbReference type="Gene3D" id="3.30.360.10">
    <property type="entry name" value="Dihydrodipicolinate Reductase, domain 2"/>
    <property type="match status" value="1"/>
</dbReference>
<dbReference type="GO" id="GO:0050112">
    <property type="term" value="F:inositol 2-dehydrogenase (NAD+) activity"/>
    <property type="evidence" value="ECO:0007669"/>
    <property type="project" value="UniProtKB-EC"/>
</dbReference>
<dbReference type="EC" id="1.1.1.18" evidence="3"/>
<dbReference type="InterPro" id="IPR000683">
    <property type="entry name" value="Gfo/Idh/MocA-like_OxRdtase_N"/>
</dbReference>
<name>R7ZTV2_9BACT</name>
<dbReference type="SUPFAM" id="SSF55347">
    <property type="entry name" value="Glyceraldehyde-3-phosphate dehydrogenase-like, C-terminal domain"/>
    <property type="match status" value="1"/>
</dbReference>
<gene>
    <name evidence="3" type="ORF">ADIS_2080</name>
</gene>
<accession>R7ZTV2</accession>
<dbReference type="EMBL" id="AQHR01000056">
    <property type="protein sequence ID" value="EON77429.1"/>
    <property type="molecule type" value="Genomic_DNA"/>
</dbReference>
<evidence type="ECO:0000259" key="2">
    <source>
        <dbReference type="Pfam" id="PF19051"/>
    </source>
</evidence>
<evidence type="ECO:0000313" key="3">
    <source>
        <dbReference type="EMBL" id="EON77429.1"/>
    </source>
</evidence>
<sequence length="503" mass="56379">MNPKKNPTQKLRDQRRNFLKKSSSTLASFYIVPSHVVSGLGHTPPSDKLNIAGVGVGGKGRPNLNAMKSENIVALCDVDWNTAEGCFSDFPNARKYKDWRRMLDEMGKDIDAVMVATADHTHAAIAAHAMTLGKHLYCQKPLTHSIYESRLLTKLAERYPVATQMGNQGNSGIDAKEVCEWIWNGEIGEIREVHAWTNRPIWPQGLERPTETRPIPATMDWDLFLGPAPYRPFHEIYTPWNWRGWWDFGTGAFGDMACHVLDPVYLSLHLGYPTHIEGSSSPINMESAPQAEQVKFRFPERKDPMGRLLPEVDVYWYDGGLLPYRPDLLPSGVDLMADGLGGCIFVGSKDTLYCGCGGVGKRLLSGRIPNVTPSLRRIPDAKGYKDGPHEQDWIRACKESPANRTKASSHFGVSGPFNEMVLLGVLAVRLQGLHKTLEWDGDNMQFRNIHSSDKLRVIQSDRFSIKNGKPSFDKQVAELNAEAAAKEYIRHTYREGWTLPPMP</sequence>
<keyword evidence="4" id="KW-1185">Reference proteome</keyword>
<dbReference type="Pfam" id="PF19051">
    <property type="entry name" value="GFO_IDH_MocA_C2"/>
    <property type="match status" value="1"/>
</dbReference>